<dbReference type="SUPFAM" id="SSF55785">
    <property type="entry name" value="PYP-like sensor domain (PAS domain)"/>
    <property type="match status" value="1"/>
</dbReference>
<dbReference type="InterPro" id="IPR029787">
    <property type="entry name" value="Nucleotide_cyclase"/>
</dbReference>
<gene>
    <name evidence="5" type="ORF">GCM10010185_11430</name>
</gene>
<dbReference type="PROSITE" id="PS50883">
    <property type="entry name" value="EAL"/>
    <property type="match status" value="1"/>
</dbReference>
<dbReference type="SMART" id="SM00091">
    <property type="entry name" value="PAS"/>
    <property type="match status" value="1"/>
</dbReference>
<proteinExistence type="predicted"/>
<feature type="domain" description="PAS" evidence="1">
    <location>
        <begin position="144"/>
        <end position="199"/>
    </location>
</feature>
<evidence type="ECO:0000313" key="6">
    <source>
        <dbReference type="Proteomes" id="UP000639606"/>
    </source>
</evidence>
<dbReference type="PANTHER" id="PTHR44757:SF2">
    <property type="entry name" value="BIOFILM ARCHITECTURE MAINTENANCE PROTEIN MBAA"/>
    <property type="match status" value="1"/>
</dbReference>
<dbReference type="NCBIfam" id="TIGR00229">
    <property type="entry name" value="sensory_box"/>
    <property type="match status" value="1"/>
</dbReference>
<protein>
    <submittedName>
        <fullName evidence="5">Signal transduction protein</fullName>
    </submittedName>
</protein>
<dbReference type="InterPro" id="IPR000160">
    <property type="entry name" value="GGDEF_dom"/>
</dbReference>
<dbReference type="Pfam" id="PF00563">
    <property type="entry name" value="EAL"/>
    <property type="match status" value="1"/>
</dbReference>
<dbReference type="Proteomes" id="UP000639606">
    <property type="component" value="Unassembled WGS sequence"/>
</dbReference>
<accession>A0A918AHT9</accession>
<sequence length="668" mass="72201">MHEHSAQLLARAWTRAVYQTAYVPMSSAEVERHLLGLVGVVVDALRAEPFRPDPAGAVGEELVRARFTNHEALQRTVEVLGRALLEAPELAGVADLPGKVVAVLGVLGASFASAVRHDALDQHEEITWALLSAKQRAERGLRVSEARFHEVFDASALGIAVSDLRGICLQANDSMATMAGVTKQELVGREVAALFEPVDAAARGPELEHRQREQRRLRRADGEALWVRVAVSLLRDEDGRPAYQVTVVEDISDLHLLRAHLDHQLLRDPLTGLPNRQHFTTRLEALHGSSGAGITLYHLDLDAFSVVNNGLGHAGGDELLREVGRRLERVVAEERALVARLGGDEFAIVVDNSPTTPRVPAMVERIYAALAEPTGAGVALSAGIGVVDRPPTGWDAAELLRAANATLHRAKRRGARQWLPYDRYEDDRARTWFARAARMPGALDGGEIEVEYQPVVALADGSVTGHLARLRWAELGHDECVDLAERTGLSLRLARWALREAATAAAGWDAGALHVELSPMQSSDEDLVGAVKRTLDESGLPAEALRLYLDTRSMLVAEGEDNARVLRDSGIATGLAAFNGGQAELALLEELAVDAVVLAPSVVRRLAGREPGLLHRAIGLMLREIRASGVAVTVPGVDTEEQRTWWAEVGADHAFGEALGAPVPDYEL</sequence>
<dbReference type="InterPro" id="IPR052155">
    <property type="entry name" value="Biofilm_reg_signaling"/>
</dbReference>
<dbReference type="PANTHER" id="PTHR44757">
    <property type="entry name" value="DIGUANYLATE CYCLASE DGCP"/>
    <property type="match status" value="1"/>
</dbReference>
<dbReference type="SMART" id="SM00052">
    <property type="entry name" value="EAL"/>
    <property type="match status" value="1"/>
</dbReference>
<organism evidence="5 6">
    <name type="scientific">Saccharothrix coeruleofusca</name>
    <dbReference type="NCBI Taxonomy" id="33919"/>
    <lineage>
        <taxon>Bacteria</taxon>
        <taxon>Bacillati</taxon>
        <taxon>Actinomycetota</taxon>
        <taxon>Actinomycetes</taxon>
        <taxon>Pseudonocardiales</taxon>
        <taxon>Pseudonocardiaceae</taxon>
        <taxon>Saccharothrix</taxon>
    </lineage>
</organism>
<dbReference type="InterPro" id="IPR035919">
    <property type="entry name" value="EAL_sf"/>
</dbReference>
<dbReference type="AlphaFoldDB" id="A0A918AHT9"/>
<feature type="domain" description="PAC" evidence="2">
    <location>
        <begin position="211"/>
        <end position="263"/>
    </location>
</feature>
<dbReference type="Pfam" id="PF00990">
    <property type="entry name" value="GGDEF"/>
    <property type="match status" value="1"/>
</dbReference>
<dbReference type="RefSeq" id="WP_229795132.1">
    <property type="nucleotide sequence ID" value="NZ_BMRG01000002.1"/>
</dbReference>
<dbReference type="CDD" id="cd01948">
    <property type="entry name" value="EAL"/>
    <property type="match status" value="1"/>
</dbReference>
<dbReference type="CDD" id="cd00130">
    <property type="entry name" value="PAS"/>
    <property type="match status" value="1"/>
</dbReference>
<dbReference type="SMART" id="SM00086">
    <property type="entry name" value="PAC"/>
    <property type="match status" value="1"/>
</dbReference>
<reference evidence="5" key="1">
    <citation type="journal article" date="2014" name="Int. J. Syst. Evol. Microbiol.">
        <title>Complete genome sequence of Corynebacterium casei LMG S-19264T (=DSM 44701T), isolated from a smear-ripened cheese.</title>
        <authorList>
            <consortium name="US DOE Joint Genome Institute (JGI-PGF)"/>
            <person name="Walter F."/>
            <person name="Albersmeier A."/>
            <person name="Kalinowski J."/>
            <person name="Ruckert C."/>
        </authorList>
    </citation>
    <scope>NUCLEOTIDE SEQUENCE</scope>
    <source>
        <strain evidence="5">JCM 3313</strain>
    </source>
</reference>
<dbReference type="SUPFAM" id="SSF55073">
    <property type="entry name" value="Nucleotide cyclase"/>
    <property type="match status" value="1"/>
</dbReference>
<dbReference type="Gene3D" id="3.20.20.450">
    <property type="entry name" value="EAL domain"/>
    <property type="match status" value="1"/>
</dbReference>
<dbReference type="SMART" id="SM00267">
    <property type="entry name" value="GGDEF"/>
    <property type="match status" value="1"/>
</dbReference>
<evidence type="ECO:0000313" key="5">
    <source>
        <dbReference type="EMBL" id="GGP41892.1"/>
    </source>
</evidence>
<dbReference type="PROSITE" id="PS50112">
    <property type="entry name" value="PAS"/>
    <property type="match status" value="1"/>
</dbReference>
<dbReference type="Gene3D" id="3.30.70.270">
    <property type="match status" value="1"/>
</dbReference>
<evidence type="ECO:0000259" key="3">
    <source>
        <dbReference type="PROSITE" id="PS50883"/>
    </source>
</evidence>
<dbReference type="SUPFAM" id="SSF141868">
    <property type="entry name" value="EAL domain-like"/>
    <property type="match status" value="1"/>
</dbReference>
<dbReference type="InterPro" id="IPR000700">
    <property type="entry name" value="PAS-assoc_C"/>
</dbReference>
<dbReference type="InterPro" id="IPR001633">
    <property type="entry name" value="EAL_dom"/>
</dbReference>
<dbReference type="InterPro" id="IPR043128">
    <property type="entry name" value="Rev_trsase/Diguanyl_cyclase"/>
</dbReference>
<dbReference type="Gene3D" id="3.30.450.20">
    <property type="entry name" value="PAS domain"/>
    <property type="match status" value="1"/>
</dbReference>
<dbReference type="InterPro" id="IPR000014">
    <property type="entry name" value="PAS"/>
</dbReference>
<name>A0A918AHT9_9PSEU</name>
<comment type="caution">
    <text evidence="5">The sequence shown here is derived from an EMBL/GenBank/DDBJ whole genome shotgun (WGS) entry which is preliminary data.</text>
</comment>
<reference evidence="5" key="2">
    <citation type="submission" date="2020-09" db="EMBL/GenBank/DDBJ databases">
        <authorList>
            <person name="Sun Q."/>
            <person name="Ohkuma M."/>
        </authorList>
    </citation>
    <scope>NUCLEOTIDE SEQUENCE</scope>
    <source>
        <strain evidence="5">JCM 3313</strain>
    </source>
</reference>
<feature type="domain" description="GGDEF" evidence="4">
    <location>
        <begin position="292"/>
        <end position="423"/>
    </location>
</feature>
<keyword evidence="6" id="KW-1185">Reference proteome</keyword>
<evidence type="ECO:0000259" key="1">
    <source>
        <dbReference type="PROSITE" id="PS50112"/>
    </source>
</evidence>
<evidence type="ECO:0000259" key="4">
    <source>
        <dbReference type="PROSITE" id="PS50887"/>
    </source>
</evidence>
<dbReference type="PROSITE" id="PS50887">
    <property type="entry name" value="GGDEF"/>
    <property type="match status" value="1"/>
</dbReference>
<feature type="domain" description="EAL" evidence="3">
    <location>
        <begin position="432"/>
        <end position="668"/>
    </location>
</feature>
<evidence type="ECO:0000259" key="2">
    <source>
        <dbReference type="PROSITE" id="PS50113"/>
    </source>
</evidence>
<dbReference type="EMBL" id="BMRG01000002">
    <property type="protein sequence ID" value="GGP41892.1"/>
    <property type="molecule type" value="Genomic_DNA"/>
</dbReference>
<dbReference type="CDD" id="cd01949">
    <property type="entry name" value="GGDEF"/>
    <property type="match status" value="1"/>
</dbReference>
<dbReference type="PROSITE" id="PS50113">
    <property type="entry name" value="PAC"/>
    <property type="match status" value="1"/>
</dbReference>
<dbReference type="Pfam" id="PF13426">
    <property type="entry name" value="PAS_9"/>
    <property type="match status" value="1"/>
</dbReference>
<dbReference type="NCBIfam" id="TIGR00254">
    <property type="entry name" value="GGDEF"/>
    <property type="match status" value="1"/>
</dbReference>
<dbReference type="InterPro" id="IPR001610">
    <property type="entry name" value="PAC"/>
</dbReference>
<dbReference type="InterPro" id="IPR035965">
    <property type="entry name" value="PAS-like_dom_sf"/>
</dbReference>